<accession>A0A2T6C2P1</accession>
<dbReference type="GO" id="GO:0004252">
    <property type="term" value="F:serine-type endopeptidase activity"/>
    <property type="evidence" value="ECO:0007669"/>
    <property type="project" value="UniProtKB-UniRule"/>
</dbReference>
<evidence type="ECO:0000256" key="3">
    <source>
        <dbReference type="ARBA" id="ARBA00022801"/>
    </source>
</evidence>
<comment type="similarity">
    <text evidence="1 5">Belongs to the peptidase S8 family.</text>
</comment>
<dbReference type="Gene3D" id="3.40.50.200">
    <property type="entry name" value="Peptidase S8/S53 domain"/>
    <property type="match status" value="1"/>
</dbReference>
<dbReference type="InterPro" id="IPR050131">
    <property type="entry name" value="Peptidase_S8_subtilisin-like"/>
</dbReference>
<dbReference type="InterPro" id="IPR000209">
    <property type="entry name" value="Peptidase_S8/S53_dom"/>
</dbReference>
<keyword evidence="4 5" id="KW-0720">Serine protease</keyword>
<evidence type="ECO:0000313" key="8">
    <source>
        <dbReference type="Proteomes" id="UP000244240"/>
    </source>
</evidence>
<dbReference type="AlphaFoldDB" id="A0A2T6C2P1"/>
<dbReference type="Gene3D" id="2.60.120.380">
    <property type="match status" value="3"/>
</dbReference>
<protein>
    <submittedName>
        <fullName evidence="7">Subtilase family protein</fullName>
    </submittedName>
</protein>
<evidence type="ECO:0000256" key="4">
    <source>
        <dbReference type="ARBA" id="ARBA00022825"/>
    </source>
</evidence>
<dbReference type="SUPFAM" id="SSF52743">
    <property type="entry name" value="Subtilisin-like"/>
    <property type="match status" value="1"/>
</dbReference>
<dbReference type="InterPro" id="IPR015500">
    <property type="entry name" value="Peptidase_S8_subtilisin-rel"/>
</dbReference>
<keyword evidence="2 5" id="KW-0645">Protease</keyword>
<dbReference type="InterPro" id="IPR036852">
    <property type="entry name" value="Peptidase_S8/S53_dom_sf"/>
</dbReference>
<reference evidence="7 8" key="1">
    <citation type="submission" date="2018-04" db="EMBL/GenBank/DDBJ databases">
        <title>Genomic Encyclopedia of Archaeal and Bacterial Type Strains, Phase II (KMG-II): from individual species to whole genera.</title>
        <authorList>
            <person name="Goeker M."/>
        </authorList>
    </citation>
    <scope>NUCLEOTIDE SEQUENCE [LARGE SCALE GENOMIC DNA]</scope>
    <source>
        <strain evidence="7 8">DSM 45787</strain>
    </source>
</reference>
<dbReference type="Pfam" id="PF00082">
    <property type="entry name" value="Peptidase_S8"/>
    <property type="match status" value="1"/>
</dbReference>
<gene>
    <name evidence="7" type="ORF">C8P63_105159</name>
</gene>
<sequence length="761" mass="85187">MGWWILFGTLVWLMVSGCTQDGRDTPPTEDGGKTGKKTVEKEWVVKWKQSEADPEFLREVQVIHRTEDQGVKMLVRLKEGVKEDVWLERWSSDEGVEFIHPNQKYQVEERKGTDTATNTEKGNDYLKRIRADRAWREVRFRGRHQPVVVAVVDTGADLDHPALKPFLTQGVNLKEPSQSPEDRMGHGTHVAGVIAEVWRGWSRQGGEESNPADFVQIMPVKVMEDGSDGDVYFTSEGIREAVRRKADVIVLSQGSWTYSEAMAEAVRYAEEKGVVVIGASGNASISEDGELLHNSPIYYPAAFPTVIGVGSTDPDGKVVLTSNFGPGIDVVAPGESIRAAVVGGNYGTDSGTSFAAPQVGALASLILRRYPDFSPVQVRALIRQSAHPNGENRWDPYNGFGMIDVYAALTETPRKDIFEPNEGKKSAMPFSRDQVYNAVLDGKNDTDCYTISVPYSGTLNLSLKGADRKPEGVRVEISGEKNVRYQGKEAEQIRLSVSPGPITACLSTSQNKAWEYELENNYRQEADEYENNDHQWNAYNAKVAPGYTHFRGTLHRKRDNDWYRLQVSKPGKLSLRLDVFSPRGDPVLYLQREGSWKGKKVDGEAEGKPEEIEWKVKSGSLYVRITDYGTNPNPDPYHFMVRFQPGDRDVFEPNNTSAQARLLEEGEEGTGKFGGGSDLDWYVYFSGREEKTPIRFKVPEGAEDAVLLLYDEDLRVLEKIRLSGGRRSETRIRTLAKGMYHLRVQGGENDAKKGYRLQVGR</sequence>
<dbReference type="SUPFAM" id="SSF89260">
    <property type="entry name" value="Collagen-binding domain"/>
    <property type="match status" value="1"/>
</dbReference>
<evidence type="ECO:0000259" key="6">
    <source>
        <dbReference type="Pfam" id="PF00082"/>
    </source>
</evidence>
<evidence type="ECO:0000256" key="1">
    <source>
        <dbReference type="ARBA" id="ARBA00011073"/>
    </source>
</evidence>
<feature type="active site" description="Charge relay system" evidence="5">
    <location>
        <position position="353"/>
    </location>
</feature>
<evidence type="ECO:0000256" key="5">
    <source>
        <dbReference type="PROSITE-ProRule" id="PRU01240"/>
    </source>
</evidence>
<dbReference type="Proteomes" id="UP000244240">
    <property type="component" value="Unassembled WGS sequence"/>
</dbReference>
<feature type="domain" description="Peptidase S8/S53" evidence="6">
    <location>
        <begin position="147"/>
        <end position="401"/>
    </location>
</feature>
<keyword evidence="8" id="KW-1185">Reference proteome</keyword>
<dbReference type="PROSITE" id="PS51892">
    <property type="entry name" value="SUBTILASE"/>
    <property type="match status" value="1"/>
</dbReference>
<feature type="active site" description="Charge relay system" evidence="5">
    <location>
        <position position="186"/>
    </location>
</feature>
<comment type="caution">
    <text evidence="7">The sequence shown here is derived from an EMBL/GenBank/DDBJ whole genome shotgun (WGS) entry which is preliminary data.</text>
</comment>
<name>A0A2T6C2P1_9BACL</name>
<keyword evidence="3 5" id="KW-0378">Hydrolase</keyword>
<dbReference type="PRINTS" id="PR00723">
    <property type="entry name" value="SUBTILISIN"/>
</dbReference>
<dbReference type="GO" id="GO:0006508">
    <property type="term" value="P:proteolysis"/>
    <property type="evidence" value="ECO:0007669"/>
    <property type="project" value="UniProtKB-KW"/>
</dbReference>
<organism evidence="7 8">
    <name type="scientific">Melghirimyces profundicolus</name>
    <dbReference type="NCBI Taxonomy" id="1242148"/>
    <lineage>
        <taxon>Bacteria</taxon>
        <taxon>Bacillati</taxon>
        <taxon>Bacillota</taxon>
        <taxon>Bacilli</taxon>
        <taxon>Bacillales</taxon>
        <taxon>Thermoactinomycetaceae</taxon>
        <taxon>Melghirimyces</taxon>
    </lineage>
</organism>
<feature type="active site" description="Charge relay system" evidence="5">
    <location>
        <position position="153"/>
    </location>
</feature>
<dbReference type="PANTHER" id="PTHR43806:SF11">
    <property type="entry name" value="CEREVISIN-RELATED"/>
    <property type="match status" value="1"/>
</dbReference>
<proteinExistence type="inferred from homology"/>
<dbReference type="EMBL" id="QBKR01000005">
    <property type="protein sequence ID" value="PTX62563.1"/>
    <property type="molecule type" value="Genomic_DNA"/>
</dbReference>
<evidence type="ECO:0000256" key="2">
    <source>
        <dbReference type="ARBA" id="ARBA00022670"/>
    </source>
</evidence>
<dbReference type="PANTHER" id="PTHR43806">
    <property type="entry name" value="PEPTIDASE S8"/>
    <property type="match status" value="1"/>
</dbReference>
<evidence type="ECO:0000313" key="7">
    <source>
        <dbReference type="EMBL" id="PTX62563.1"/>
    </source>
</evidence>